<keyword evidence="2" id="KW-1133">Transmembrane helix</keyword>
<dbReference type="HOGENOM" id="CLU_1969084_0_0_7"/>
<dbReference type="RefSeq" id="WP_012239988.1">
    <property type="nucleotide sequence ID" value="NC_010162.1"/>
</dbReference>
<evidence type="ECO:0000313" key="3">
    <source>
        <dbReference type="EMBL" id="CAN97549.1"/>
    </source>
</evidence>
<keyword evidence="2" id="KW-0472">Membrane</keyword>
<dbReference type="OrthoDB" id="9958259at2"/>
<sequence length="127" mass="13857">MRTPKDTSVSSNTPEASVGRWTDPVWCAMTPEAEKKRIAKVEARQAMAAHGIEDARLEATLVQLAGWVEKWAAEEREATQANDDVWVSAVSVKGEADQRRSRLALVGTVLFVLGVLCGVVLAALRLR</sequence>
<evidence type="ECO:0000256" key="2">
    <source>
        <dbReference type="SAM" id="Phobius"/>
    </source>
</evidence>
<protein>
    <submittedName>
        <fullName evidence="3">Membrane protein</fullName>
    </submittedName>
</protein>
<feature type="region of interest" description="Disordered" evidence="1">
    <location>
        <begin position="1"/>
        <end position="21"/>
    </location>
</feature>
<evidence type="ECO:0000313" key="4">
    <source>
        <dbReference type="Proteomes" id="UP000002139"/>
    </source>
</evidence>
<evidence type="ECO:0000256" key="1">
    <source>
        <dbReference type="SAM" id="MobiDB-lite"/>
    </source>
</evidence>
<keyword evidence="2" id="KW-0812">Transmembrane</keyword>
<reference evidence="3 4" key="1">
    <citation type="journal article" date="2007" name="Nat. Biotechnol.">
        <title>Complete genome sequence of the myxobacterium Sorangium cellulosum.</title>
        <authorList>
            <person name="Schneiker S."/>
            <person name="Perlova O."/>
            <person name="Kaiser O."/>
            <person name="Gerth K."/>
            <person name="Alici A."/>
            <person name="Altmeyer M.O."/>
            <person name="Bartels D."/>
            <person name="Bekel T."/>
            <person name="Beyer S."/>
            <person name="Bode E."/>
            <person name="Bode H.B."/>
            <person name="Bolten C.J."/>
            <person name="Choudhuri J.V."/>
            <person name="Doss S."/>
            <person name="Elnakady Y.A."/>
            <person name="Frank B."/>
            <person name="Gaigalat L."/>
            <person name="Goesmann A."/>
            <person name="Groeger C."/>
            <person name="Gross F."/>
            <person name="Jelsbak L."/>
            <person name="Jelsbak L."/>
            <person name="Kalinowski J."/>
            <person name="Kegler C."/>
            <person name="Knauber T."/>
            <person name="Konietzny S."/>
            <person name="Kopp M."/>
            <person name="Krause L."/>
            <person name="Krug D."/>
            <person name="Linke B."/>
            <person name="Mahmud T."/>
            <person name="Martinez-Arias R."/>
            <person name="McHardy A.C."/>
            <person name="Merai M."/>
            <person name="Meyer F."/>
            <person name="Mormann S."/>
            <person name="Munoz-Dorado J."/>
            <person name="Perez J."/>
            <person name="Pradella S."/>
            <person name="Rachid S."/>
            <person name="Raddatz G."/>
            <person name="Rosenau F."/>
            <person name="Rueckert C."/>
            <person name="Sasse F."/>
            <person name="Scharfe M."/>
            <person name="Schuster S.C."/>
            <person name="Suen G."/>
            <person name="Treuner-Lange A."/>
            <person name="Velicer G.J."/>
            <person name="Vorholter F.-J."/>
            <person name="Weissman K.J."/>
            <person name="Welch R.D."/>
            <person name="Wenzel S.C."/>
            <person name="Whitworth D.E."/>
            <person name="Wilhelm S."/>
            <person name="Wittmann C."/>
            <person name="Bloecker H."/>
            <person name="Puehler A."/>
            <person name="Mueller R."/>
        </authorList>
    </citation>
    <scope>NUCLEOTIDE SEQUENCE [LARGE SCALE GENOMIC DNA]</scope>
    <source>
        <strain evidence="4">So ce56</strain>
    </source>
</reference>
<organism evidence="3 4">
    <name type="scientific">Sorangium cellulosum (strain So ce56)</name>
    <name type="common">Polyangium cellulosum (strain So ce56)</name>
    <dbReference type="NCBI Taxonomy" id="448385"/>
    <lineage>
        <taxon>Bacteria</taxon>
        <taxon>Pseudomonadati</taxon>
        <taxon>Myxococcota</taxon>
        <taxon>Polyangia</taxon>
        <taxon>Polyangiales</taxon>
        <taxon>Polyangiaceae</taxon>
        <taxon>Sorangium</taxon>
    </lineage>
</organism>
<dbReference type="EMBL" id="AM746676">
    <property type="protein sequence ID" value="CAN97549.1"/>
    <property type="molecule type" value="Genomic_DNA"/>
</dbReference>
<name>A9EYJ5_SORC5</name>
<gene>
    <name evidence="3" type="ordered locus">sce7380</name>
</gene>
<dbReference type="KEGG" id="scl:sce7380"/>
<dbReference type="Proteomes" id="UP000002139">
    <property type="component" value="Chromosome"/>
</dbReference>
<proteinExistence type="predicted"/>
<feature type="transmembrane region" description="Helical" evidence="2">
    <location>
        <begin position="103"/>
        <end position="124"/>
    </location>
</feature>
<keyword evidence="4" id="KW-1185">Reference proteome</keyword>
<feature type="compositionally biased region" description="Polar residues" evidence="1">
    <location>
        <begin position="1"/>
        <end position="15"/>
    </location>
</feature>
<dbReference type="AlphaFoldDB" id="A9EYJ5"/>
<accession>A9EYJ5</accession>